<name>A0A7C4DZ77_CALS0</name>
<gene>
    <name evidence="3" type="ORF">ENT82_01315</name>
    <name evidence="2" type="ORF">ENU43_04635</name>
</gene>
<evidence type="ECO:0000313" key="3">
    <source>
        <dbReference type="EMBL" id="HGN89759.1"/>
    </source>
</evidence>
<dbReference type="SMART" id="SM00506">
    <property type="entry name" value="A1pp"/>
    <property type="match status" value="1"/>
</dbReference>
<accession>A0A7C4DZ77</accession>
<dbReference type="Gene3D" id="3.40.220.10">
    <property type="entry name" value="Leucine Aminopeptidase, subunit E, domain 1"/>
    <property type="match status" value="1"/>
</dbReference>
<evidence type="ECO:0000259" key="1">
    <source>
        <dbReference type="PROSITE" id="PS51154"/>
    </source>
</evidence>
<dbReference type="PROSITE" id="PS51154">
    <property type="entry name" value="MACRO"/>
    <property type="match status" value="1"/>
</dbReference>
<comment type="caution">
    <text evidence="3">The sequence shown here is derived from an EMBL/GenBank/DDBJ whole genome shotgun (WGS) entry which is preliminary data.</text>
</comment>
<feature type="domain" description="Macro" evidence="1">
    <location>
        <begin position="1"/>
        <end position="174"/>
    </location>
</feature>
<dbReference type="InterPro" id="IPR002589">
    <property type="entry name" value="Macro_dom"/>
</dbReference>
<dbReference type="EMBL" id="DTCM01000061">
    <property type="protein sequence ID" value="HGL40934.1"/>
    <property type="molecule type" value="Genomic_DNA"/>
</dbReference>
<sequence length="180" mass="19480">MVKVRGTEVICLKGDITEVEADAIVNAANQWLKMGGGVAGAILRKGGPSIQEECDRIGYCPVGGAVITGAGKLRARYVIHAVGPRMGEGDEERKLRDAVINSLKLADTYNLTSIAMPAISTGAFGYPLEEAAKVIVTAVIDYLLRENSGLKKVLFVLYDEYAFRVFQRLLEEHPIPSTRA</sequence>
<dbReference type="CDD" id="cd02907">
    <property type="entry name" value="Macro_Af1521_BAL-like"/>
    <property type="match status" value="1"/>
</dbReference>
<dbReference type="InterPro" id="IPR043472">
    <property type="entry name" value="Macro_dom-like"/>
</dbReference>
<proteinExistence type="predicted"/>
<evidence type="ECO:0000313" key="2">
    <source>
        <dbReference type="EMBL" id="HGL40934.1"/>
    </source>
</evidence>
<dbReference type="Pfam" id="PF01661">
    <property type="entry name" value="Macro"/>
    <property type="match status" value="1"/>
</dbReference>
<dbReference type="PANTHER" id="PTHR11106:SF111">
    <property type="entry name" value="MACRO DOMAIN-CONTAINING PROTEIN"/>
    <property type="match status" value="1"/>
</dbReference>
<dbReference type="PANTHER" id="PTHR11106">
    <property type="entry name" value="GANGLIOSIDE INDUCED DIFFERENTIATION ASSOCIATED PROTEIN 2-RELATED"/>
    <property type="match status" value="1"/>
</dbReference>
<protein>
    <submittedName>
        <fullName evidence="3">Macro domain-containing protein</fullName>
    </submittedName>
</protein>
<dbReference type="EMBL" id="DTAD01000015">
    <property type="protein sequence ID" value="HGN89759.1"/>
    <property type="molecule type" value="Genomic_DNA"/>
</dbReference>
<organism evidence="3">
    <name type="scientific">Caldiarchaeum subterraneum</name>
    <dbReference type="NCBI Taxonomy" id="311458"/>
    <lineage>
        <taxon>Archaea</taxon>
        <taxon>Nitrososphaerota</taxon>
        <taxon>Candidatus Caldarchaeales</taxon>
        <taxon>Candidatus Caldarchaeaceae</taxon>
        <taxon>Candidatus Caldarchaeum</taxon>
    </lineage>
</organism>
<dbReference type="AlphaFoldDB" id="A0A7C4DZ77"/>
<dbReference type="SUPFAM" id="SSF52949">
    <property type="entry name" value="Macro domain-like"/>
    <property type="match status" value="1"/>
</dbReference>
<reference evidence="3" key="1">
    <citation type="journal article" date="2020" name="mSystems">
        <title>Genome- and Community-Level Interaction Insights into Carbon Utilization and Element Cycling Functions of Hydrothermarchaeota in Hydrothermal Sediment.</title>
        <authorList>
            <person name="Zhou Z."/>
            <person name="Liu Y."/>
            <person name="Xu W."/>
            <person name="Pan J."/>
            <person name="Luo Z.H."/>
            <person name="Li M."/>
        </authorList>
    </citation>
    <scope>NUCLEOTIDE SEQUENCE [LARGE SCALE GENOMIC DNA]</scope>
    <source>
        <strain evidence="3">SpSt-613</strain>
        <strain evidence="2">SpSt-669</strain>
    </source>
</reference>